<dbReference type="Pfam" id="PF01966">
    <property type="entry name" value="HD"/>
    <property type="match status" value="1"/>
</dbReference>
<dbReference type="KEGG" id="peh:Spb1_23230"/>
<gene>
    <name evidence="3" type="ORF">Spb1_23230</name>
</gene>
<dbReference type="OrthoDB" id="9805698at2"/>
<reference evidence="3 4" key="1">
    <citation type="submission" date="2019-02" db="EMBL/GenBank/DDBJ databases">
        <title>Deep-cultivation of Planctomycetes and their phenomic and genomic characterization uncovers novel biology.</title>
        <authorList>
            <person name="Wiegand S."/>
            <person name="Jogler M."/>
            <person name="Boedeker C."/>
            <person name="Pinto D."/>
            <person name="Vollmers J."/>
            <person name="Rivas-Marin E."/>
            <person name="Kohn T."/>
            <person name="Peeters S.H."/>
            <person name="Heuer A."/>
            <person name="Rast P."/>
            <person name="Oberbeckmann S."/>
            <person name="Bunk B."/>
            <person name="Jeske O."/>
            <person name="Meyerdierks A."/>
            <person name="Storesund J.E."/>
            <person name="Kallscheuer N."/>
            <person name="Luecker S."/>
            <person name="Lage O.M."/>
            <person name="Pohl T."/>
            <person name="Merkel B.J."/>
            <person name="Hornburger P."/>
            <person name="Mueller R.-W."/>
            <person name="Bruemmer F."/>
            <person name="Labrenz M."/>
            <person name="Spormann A.M."/>
            <person name="Op den Camp H."/>
            <person name="Overmann J."/>
            <person name="Amann R."/>
            <person name="Jetten M.S.M."/>
            <person name="Mascher T."/>
            <person name="Medema M.H."/>
            <person name="Devos D.P."/>
            <person name="Kaster A.-K."/>
            <person name="Ovreas L."/>
            <person name="Rohde M."/>
            <person name="Galperin M.Y."/>
            <person name="Jogler C."/>
        </authorList>
    </citation>
    <scope>NUCLEOTIDE SEQUENCE [LARGE SCALE GENOMIC DNA]</scope>
    <source>
        <strain evidence="3 4">Spb1</strain>
    </source>
</reference>
<proteinExistence type="predicted"/>
<dbReference type="SUPFAM" id="SSF52540">
    <property type="entry name" value="P-loop containing nucleoside triphosphate hydrolases"/>
    <property type="match status" value="1"/>
</dbReference>
<dbReference type="Gene3D" id="1.10.3090.10">
    <property type="entry name" value="cca-adding enzyme, domain 2"/>
    <property type="match status" value="1"/>
</dbReference>
<dbReference type="InterPro" id="IPR027417">
    <property type="entry name" value="P-loop_NTPase"/>
</dbReference>
<evidence type="ECO:0000256" key="1">
    <source>
        <dbReference type="ARBA" id="ARBA00022741"/>
    </source>
</evidence>
<dbReference type="InterPro" id="IPR003607">
    <property type="entry name" value="HD/PDEase_dom"/>
</dbReference>
<dbReference type="Gene3D" id="3.40.50.300">
    <property type="entry name" value="P-loop containing nucleotide triphosphate hydrolases"/>
    <property type="match status" value="1"/>
</dbReference>
<dbReference type="InterPro" id="IPR006675">
    <property type="entry name" value="HDIG_dom"/>
</dbReference>
<dbReference type="PANTHER" id="PTHR47545:SF1">
    <property type="entry name" value="MULTIFUNCTIONAL CCA PROTEIN"/>
    <property type="match status" value="1"/>
</dbReference>
<dbReference type="Pfam" id="PF13671">
    <property type="entry name" value="AAA_33"/>
    <property type="match status" value="1"/>
</dbReference>
<sequence>MNWEQLRQSSLEGITAWAETQPWCQAMADCAQDAEWHSEGDVWTHTKMVLGQLLELEEWPSHNKHEQTVLIFTALFHDVAKPLTTEVDPETGRVRSPKHAVKGEHVVRNILRDLGCNLITREEIARLVRYHGRPAFLLERDEPTHEVVRLSWLVNNRLLYLFALADTRGRDTDSMSRPEENLHFWKLMAEEADCYDQPYPFTTDHARFTFFRQQEPNLLYVPHEDFCCTVTLMAGLPGSGKDTWLFRNRPDLPVVSLDDIRSELGVDPNDNQGRVAQEAQERCREFLRAGTSFAFNATNTMRQTRSRWLDLFADYNARIEIVYLEPAFDTLFRQNKARSKPVPEPVIRRLAEKCEPPTWMECHRLILPT</sequence>
<organism evidence="3 4">
    <name type="scientific">Planctopirus ephydatiae</name>
    <dbReference type="NCBI Taxonomy" id="2528019"/>
    <lineage>
        <taxon>Bacteria</taxon>
        <taxon>Pseudomonadati</taxon>
        <taxon>Planctomycetota</taxon>
        <taxon>Planctomycetia</taxon>
        <taxon>Planctomycetales</taxon>
        <taxon>Planctomycetaceae</taxon>
        <taxon>Planctopirus</taxon>
    </lineage>
</organism>
<dbReference type="SUPFAM" id="SSF109604">
    <property type="entry name" value="HD-domain/PDEase-like"/>
    <property type="match status" value="1"/>
</dbReference>
<accession>A0A518GP37</accession>
<dbReference type="CDD" id="cd00077">
    <property type="entry name" value="HDc"/>
    <property type="match status" value="1"/>
</dbReference>
<dbReference type="EMBL" id="CP036299">
    <property type="protein sequence ID" value="QDV30393.1"/>
    <property type="molecule type" value="Genomic_DNA"/>
</dbReference>
<evidence type="ECO:0000259" key="2">
    <source>
        <dbReference type="Pfam" id="PF01966"/>
    </source>
</evidence>
<keyword evidence="4" id="KW-1185">Reference proteome</keyword>
<dbReference type="InterPro" id="IPR006674">
    <property type="entry name" value="HD_domain"/>
</dbReference>
<dbReference type="InterPro" id="IPR050124">
    <property type="entry name" value="tRNA_CCA-adding_enzyme"/>
</dbReference>
<protein>
    <submittedName>
        <fullName evidence="3">HD domain protein</fullName>
    </submittedName>
</protein>
<feature type="domain" description="HD" evidence="2">
    <location>
        <begin position="42"/>
        <end position="146"/>
    </location>
</feature>
<dbReference type="GO" id="GO:0000166">
    <property type="term" value="F:nucleotide binding"/>
    <property type="evidence" value="ECO:0007669"/>
    <property type="project" value="UniProtKB-KW"/>
</dbReference>
<name>A0A518GP37_9PLAN</name>
<evidence type="ECO:0000313" key="4">
    <source>
        <dbReference type="Proteomes" id="UP000315349"/>
    </source>
</evidence>
<evidence type="ECO:0000313" key="3">
    <source>
        <dbReference type="EMBL" id="QDV30393.1"/>
    </source>
</evidence>
<dbReference type="RefSeq" id="WP_145299716.1">
    <property type="nucleotide sequence ID" value="NZ_CP036299.1"/>
</dbReference>
<dbReference type="PANTHER" id="PTHR47545">
    <property type="entry name" value="MULTIFUNCTIONAL CCA PROTEIN"/>
    <property type="match status" value="1"/>
</dbReference>
<dbReference type="Proteomes" id="UP000315349">
    <property type="component" value="Chromosome"/>
</dbReference>
<dbReference type="AlphaFoldDB" id="A0A518GP37"/>
<keyword evidence="1" id="KW-0547">Nucleotide-binding</keyword>
<dbReference type="NCBIfam" id="TIGR00277">
    <property type="entry name" value="HDIG"/>
    <property type="match status" value="1"/>
</dbReference>